<dbReference type="PANTHER" id="PTHR36973">
    <property type="entry name" value="SLL1456 PROTEIN-RELATED"/>
    <property type="match status" value="1"/>
</dbReference>
<dbReference type="KEGG" id="ome:OLMES_5021"/>
<dbReference type="NCBIfam" id="TIGR01444">
    <property type="entry name" value="fkbM_fam"/>
    <property type="match status" value="1"/>
</dbReference>
<dbReference type="Gene3D" id="3.40.50.150">
    <property type="entry name" value="Vaccinia Virus protein VP39"/>
    <property type="match status" value="1"/>
</dbReference>
<dbReference type="Pfam" id="PF05050">
    <property type="entry name" value="Methyltransf_21"/>
    <property type="match status" value="1"/>
</dbReference>
<dbReference type="Proteomes" id="UP000196027">
    <property type="component" value="Chromosome"/>
</dbReference>
<name>A0A1Y0IEP6_9GAMM</name>
<dbReference type="InterPro" id="IPR006342">
    <property type="entry name" value="FkbM_mtfrase"/>
</dbReference>
<proteinExistence type="predicted"/>
<evidence type="ECO:0000313" key="2">
    <source>
        <dbReference type="EMBL" id="ARU59008.1"/>
    </source>
</evidence>
<accession>A0A1Y0IEP6</accession>
<dbReference type="GO" id="GO:0032259">
    <property type="term" value="P:methylation"/>
    <property type="evidence" value="ECO:0007669"/>
    <property type="project" value="UniProtKB-KW"/>
</dbReference>
<dbReference type="GO" id="GO:0008171">
    <property type="term" value="F:O-methyltransferase activity"/>
    <property type="evidence" value="ECO:0007669"/>
    <property type="project" value="TreeGrafter"/>
</dbReference>
<dbReference type="PANTHER" id="PTHR36973:SF4">
    <property type="entry name" value="NODULATION PROTEIN"/>
    <property type="match status" value="1"/>
</dbReference>
<dbReference type="SUPFAM" id="SSF53335">
    <property type="entry name" value="S-adenosyl-L-methionine-dependent methyltransferases"/>
    <property type="match status" value="1"/>
</dbReference>
<sequence>MGSQLARSGLTGIKRCIELLADKLGLCVIAKWRLDSLLLENRLRRILFEYEIDCVLDVGANVGQYRDFLRNRVGYQGLIISFEPDPENVARLKQVSAKDPKWIIQDFALGKENTVLNFHIMKSSVFNSFLEPDHSETLEYKEHNEIAKKIEVDVHRLDDIISRLKSEFDFRNVFLKLDTQGFDLDVFAGASGCLDLISGVQTEVSVLPIYKNMPTFDTSLQTFRASGFEVSGLYALSEERFPHAVEFDCIYLPKAS</sequence>
<keyword evidence="2" id="KW-0489">Methyltransferase</keyword>
<keyword evidence="3" id="KW-1185">Reference proteome</keyword>
<organism evidence="2 3">
    <name type="scientific">Oleiphilus messinensis</name>
    <dbReference type="NCBI Taxonomy" id="141451"/>
    <lineage>
        <taxon>Bacteria</taxon>
        <taxon>Pseudomonadati</taxon>
        <taxon>Pseudomonadota</taxon>
        <taxon>Gammaproteobacteria</taxon>
        <taxon>Oceanospirillales</taxon>
        <taxon>Oleiphilaceae</taxon>
        <taxon>Oleiphilus</taxon>
    </lineage>
</organism>
<keyword evidence="2" id="KW-0808">Transferase</keyword>
<evidence type="ECO:0000313" key="3">
    <source>
        <dbReference type="Proteomes" id="UP000196027"/>
    </source>
</evidence>
<feature type="domain" description="Methyltransferase FkbM" evidence="1">
    <location>
        <begin position="57"/>
        <end position="229"/>
    </location>
</feature>
<protein>
    <submittedName>
        <fullName evidence="2">Methyltransferase FkbM family protein</fullName>
    </submittedName>
</protein>
<reference evidence="2 3" key="1">
    <citation type="submission" date="2017-05" db="EMBL/GenBank/DDBJ databases">
        <title>Genomic insights into alkan degradation activity of Oleiphilus messinensis.</title>
        <authorList>
            <person name="Kozyavkin S.A."/>
            <person name="Slesarev A.I."/>
            <person name="Golyshin P.N."/>
            <person name="Korzhenkov A."/>
            <person name="Golyshina O.N."/>
            <person name="Toshchakov S.V."/>
        </authorList>
    </citation>
    <scope>NUCLEOTIDE SEQUENCE [LARGE SCALE GENOMIC DNA]</scope>
    <source>
        <strain evidence="2 3">ME102</strain>
    </source>
</reference>
<dbReference type="EMBL" id="CP021425">
    <property type="protein sequence ID" value="ARU59008.1"/>
    <property type="molecule type" value="Genomic_DNA"/>
</dbReference>
<dbReference type="InterPro" id="IPR053188">
    <property type="entry name" value="FkbM_Methyltransferase"/>
</dbReference>
<gene>
    <name evidence="2" type="ORF">OLMES_5021</name>
</gene>
<dbReference type="OrthoDB" id="4104638at2"/>
<evidence type="ECO:0000259" key="1">
    <source>
        <dbReference type="Pfam" id="PF05050"/>
    </source>
</evidence>
<dbReference type="InterPro" id="IPR029063">
    <property type="entry name" value="SAM-dependent_MTases_sf"/>
</dbReference>
<dbReference type="AlphaFoldDB" id="A0A1Y0IEP6"/>
<dbReference type="RefSeq" id="WP_087463722.1">
    <property type="nucleotide sequence ID" value="NZ_CP021425.1"/>
</dbReference>